<reference evidence="29" key="1">
    <citation type="submission" date="2023-04" db="EMBL/GenBank/DDBJ databases">
        <title>Chromosome-level genome of Chaenocephalus aceratus.</title>
        <authorList>
            <person name="Park H."/>
        </authorList>
    </citation>
    <scope>NUCLEOTIDE SEQUENCE</scope>
    <source>
        <strain evidence="29">DE</strain>
        <tissue evidence="29">Muscle</tissue>
    </source>
</reference>
<keyword evidence="10" id="KW-0597">Phosphoprotein</keyword>
<evidence type="ECO:0000256" key="3">
    <source>
        <dbReference type="ARBA" id="ARBA00001970"/>
    </source>
</evidence>
<evidence type="ECO:0000256" key="6">
    <source>
        <dbReference type="ARBA" id="ARBA00004316"/>
    </source>
</evidence>
<keyword evidence="19" id="KW-0408">Iron</keyword>
<dbReference type="PROSITE" id="PS50902">
    <property type="entry name" value="FLAVODOXIN_LIKE"/>
    <property type="match status" value="1"/>
</dbReference>
<dbReference type="PANTHER" id="PTHR43410">
    <property type="entry name" value="NITRIC OXIDE SYNTHASE OXYGENASE"/>
    <property type="match status" value="1"/>
</dbReference>
<evidence type="ECO:0000256" key="14">
    <source>
        <dbReference type="ARBA" id="ARBA00022723"/>
    </source>
</evidence>
<evidence type="ECO:0000256" key="25">
    <source>
        <dbReference type="ARBA" id="ARBA00047419"/>
    </source>
</evidence>
<dbReference type="InterPro" id="IPR001433">
    <property type="entry name" value="OxRdtase_FAD/NAD-bd"/>
</dbReference>
<evidence type="ECO:0000256" key="22">
    <source>
        <dbReference type="ARBA" id="ARBA00023273"/>
    </source>
</evidence>
<evidence type="ECO:0000256" key="5">
    <source>
        <dbReference type="ARBA" id="ARBA00004202"/>
    </source>
</evidence>
<dbReference type="GO" id="GO:1903522">
    <property type="term" value="P:regulation of blood circulation"/>
    <property type="evidence" value="ECO:0007669"/>
    <property type="project" value="UniProtKB-ARBA"/>
</dbReference>
<dbReference type="PANTHER" id="PTHR43410:SF2">
    <property type="entry name" value="NITRIC OXIDE SYNTHASE"/>
    <property type="match status" value="1"/>
</dbReference>
<proteinExistence type="inferred from homology"/>
<evidence type="ECO:0000256" key="18">
    <source>
        <dbReference type="ARBA" id="ARBA00023002"/>
    </source>
</evidence>
<feature type="compositionally biased region" description="Basic and acidic residues" evidence="26">
    <location>
        <begin position="1189"/>
        <end position="1211"/>
    </location>
</feature>
<dbReference type="PROSITE" id="PS60001">
    <property type="entry name" value="NOS"/>
    <property type="match status" value="1"/>
</dbReference>
<feature type="domain" description="FAD-binding FR-type" evidence="28">
    <location>
        <begin position="694"/>
        <end position="941"/>
    </location>
</feature>
<keyword evidence="17" id="KW-0112">Calmodulin-binding</keyword>
<organism evidence="29 30">
    <name type="scientific">Dissostichus eleginoides</name>
    <name type="common">Patagonian toothfish</name>
    <name type="synonym">Dissostichus amissus</name>
    <dbReference type="NCBI Taxonomy" id="100907"/>
    <lineage>
        <taxon>Eukaryota</taxon>
        <taxon>Metazoa</taxon>
        <taxon>Chordata</taxon>
        <taxon>Craniata</taxon>
        <taxon>Vertebrata</taxon>
        <taxon>Euteleostomi</taxon>
        <taxon>Actinopterygii</taxon>
        <taxon>Neopterygii</taxon>
        <taxon>Teleostei</taxon>
        <taxon>Neoteleostei</taxon>
        <taxon>Acanthomorphata</taxon>
        <taxon>Eupercaria</taxon>
        <taxon>Perciformes</taxon>
        <taxon>Notothenioidei</taxon>
        <taxon>Nototheniidae</taxon>
        <taxon>Dissostichus</taxon>
    </lineage>
</organism>
<dbReference type="PROSITE" id="PS51384">
    <property type="entry name" value="FAD_FR"/>
    <property type="match status" value="1"/>
</dbReference>
<keyword evidence="15" id="KW-0274">FAD</keyword>
<evidence type="ECO:0000256" key="23">
    <source>
        <dbReference type="ARBA" id="ARBA00029794"/>
    </source>
</evidence>
<dbReference type="SUPFAM" id="SSF52047">
    <property type="entry name" value="RNI-like"/>
    <property type="match status" value="1"/>
</dbReference>
<evidence type="ECO:0000256" key="8">
    <source>
        <dbReference type="ARBA" id="ARBA00012989"/>
    </source>
</evidence>
<comment type="cofactor">
    <cofactor evidence="3">
        <name>heme b</name>
        <dbReference type="ChEBI" id="CHEBI:60344"/>
    </cofactor>
</comment>
<dbReference type="InterPro" id="IPR039261">
    <property type="entry name" value="FNR_nucleotide-bd"/>
</dbReference>
<dbReference type="Gene3D" id="3.40.50.360">
    <property type="match status" value="1"/>
</dbReference>
<evidence type="ECO:0000256" key="13">
    <source>
        <dbReference type="ARBA" id="ARBA00022643"/>
    </source>
</evidence>
<evidence type="ECO:0000256" key="1">
    <source>
        <dbReference type="ARBA" id="ARBA00001917"/>
    </source>
</evidence>
<dbReference type="GO" id="GO:0042995">
    <property type="term" value="C:cell projection"/>
    <property type="evidence" value="ECO:0007669"/>
    <property type="project" value="UniProtKB-SubCell"/>
</dbReference>
<evidence type="ECO:0000256" key="12">
    <source>
        <dbReference type="ARBA" id="ARBA00022630"/>
    </source>
</evidence>
<comment type="cofactor">
    <cofactor evidence="1">
        <name>FMN</name>
        <dbReference type="ChEBI" id="CHEBI:58210"/>
    </cofactor>
</comment>
<evidence type="ECO:0000313" key="29">
    <source>
        <dbReference type="EMBL" id="KAK1891974.1"/>
    </source>
</evidence>
<dbReference type="PRINTS" id="PR00369">
    <property type="entry name" value="FLAVODOXIN"/>
</dbReference>
<comment type="cofactor">
    <cofactor evidence="2">
        <name>(6R)-L-erythro-5,6,7,8-tetrahydrobiopterin</name>
        <dbReference type="ChEBI" id="CHEBI:59560"/>
    </cofactor>
</comment>
<evidence type="ECO:0000256" key="17">
    <source>
        <dbReference type="ARBA" id="ARBA00022860"/>
    </source>
</evidence>
<dbReference type="GO" id="GO:0010181">
    <property type="term" value="F:FMN binding"/>
    <property type="evidence" value="ECO:0007669"/>
    <property type="project" value="InterPro"/>
</dbReference>
<keyword evidence="11" id="KW-0349">Heme</keyword>
<dbReference type="GO" id="GO:0005886">
    <property type="term" value="C:plasma membrane"/>
    <property type="evidence" value="ECO:0007669"/>
    <property type="project" value="UniProtKB-SubCell"/>
</dbReference>
<evidence type="ECO:0000256" key="11">
    <source>
        <dbReference type="ARBA" id="ARBA00022617"/>
    </source>
</evidence>
<evidence type="ECO:0000256" key="24">
    <source>
        <dbReference type="ARBA" id="ARBA00034110"/>
    </source>
</evidence>
<evidence type="ECO:0000256" key="21">
    <source>
        <dbReference type="ARBA" id="ARBA00023136"/>
    </source>
</evidence>
<dbReference type="FunFam" id="3.90.1230.10:FF:000001">
    <property type="entry name" value="Nitric oxide synthase, brain"/>
    <property type="match status" value="1"/>
</dbReference>
<dbReference type="InterPro" id="IPR017938">
    <property type="entry name" value="Riboflavin_synthase-like_b-brl"/>
</dbReference>
<dbReference type="SUPFAM" id="SSF56512">
    <property type="entry name" value="Nitric oxide (NO) synthase oxygenase domain"/>
    <property type="match status" value="1"/>
</dbReference>
<comment type="similarity">
    <text evidence="7">Belongs to the NOS family.</text>
</comment>
<dbReference type="FunFam" id="1.20.990.10:FF:000002">
    <property type="entry name" value="Nitric oxide synthase"/>
    <property type="match status" value="1"/>
</dbReference>
<dbReference type="Gene3D" id="1.20.990.10">
    <property type="entry name" value="NADPH-cytochrome p450 Reductase, Chain A, domain 3"/>
    <property type="match status" value="1"/>
</dbReference>
<dbReference type="Gene3D" id="3.80.10.10">
    <property type="entry name" value="Ribonuclease Inhibitor"/>
    <property type="match status" value="2"/>
</dbReference>
<dbReference type="Gene3D" id="3.40.50.80">
    <property type="entry name" value="Nucleotide-binding domain of ferredoxin-NADP reductase (FNR) module"/>
    <property type="match status" value="1"/>
</dbReference>
<dbReference type="InterPro" id="IPR001611">
    <property type="entry name" value="Leu-rich_rpt"/>
</dbReference>
<dbReference type="CDD" id="cd00795">
    <property type="entry name" value="NOS_oxygenase_euk"/>
    <property type="match status" value="1"/>
</dbReference>
<evidence type="ECO:0000256" key="9">
    <source>
        <dbReference type="ARBA" id="ARBA00022475"/>
    </source>
</evidence>
<dbReference type="Gene3D" id="2.40.30.10">
    <property type="entry name" value="Translation factors"/>
    <property type="match status" value="1"/>
</dbReference>
<dbReference type="Pfam" id="PF00258">
    <property type="entry name" value="Flavodoxin_1"/>
    <property type="match status" value="1"/>
</dbReference>
<feature type="region of interest" description="Disordered" evidence="26">
    <location>
        <begin position="1189"/>
        <end position="1222"/>
    </location>
</feature>
<feature type="non-terminal residue" evidence="29">
    <location>
        <position position="1421"/>
    </location>
</feature>
<dbReference type="InterPro" id="IPR003097">
    <property type="entry name" value="CysJ-like_FAD-binding"/>
</dbReference>
<dbReference type="InterPro" id="IPR017927">
    <property type="entry name" value="FAD-bd_FR_type"/>
</dbReference>
<dbReference type="GO" id="GO:0098794">
    <property type="term" value="C:postsynapse"/>
    <property type="evidence" value="ECO:0007669"/>
    <property type="project" value="UniProtKB-SubCell"/>
</dbReference>
<evidence type="ECO:0000313" key="30">
    <source>
        <dbReference type="Proteomes" id="UP001228049"/>
    </source>
</evidence>
<dbReference type="InterPro" id="IPR032675">
    <property type="entry name" value="LRR_dom_sf"/>
</dbReference>
<name>A0AAD9C1Y3_DISEL</name>
<evidence type="ECO:0000259" key="28">
    <source>
        <dbReference type="PROSITE" id="PS51384"/>
    </source>
</evidence>
<protein>
    <recommendedName>
        <fullName evidence="8">nitric-oxide synthase (NADPH)</fullName>
        <ecNumber evidence="8">1.14.13.39</ecNumber>
    </recommendedName>
    <alternativeName>
        <fullName evidence="23">Constitutive NOS</fullName>
    </alternativeName>
</protein>
<dbReference type="FunFam" id="3.40.50.360:FF:000003">
    <property type="entry name" value="Nitric oxide synthase"/>
    <property type="match status" value="1"/>
</dbReference>
<dbReference type="InterPro" id="IPR001709">
    <property type="entry name" value="Flavoprot_Pyr_Nucl_cyt_Rdtase"/>
</dbReference>
<dbReference type="CDD" id="cd06202">
    <property type="entry name" value="Nitric_oxide_synthase"/>
    <property type="match status" value="1"/>
</dbReference>
<dbReference type="Gene3D" id="3.90.440.10">
    <property type="entry name" value="Nitric Oxide Synthase,Heme Domain,Chain A domain 2"/>
    <property type="match status" value="1"/>
</dbReference>
<evidence type="ECO:0000256" key="7">
    <source>
        <dbReference type="ARBA" id="ARBA00006267"/>
    </source>
</evidence>
<dbReference type="Proteomes" id="UP001228049">
    <property type="component" value="Unassembled WGS sequence"/>
</dbReference>
<keyword evidence="16" id="KW-0521">NADP</keyword>
<evidence type="ECO:0000256" key="10">
    <source>
        <dbReference type="ARBA" id="ARBA00022553"/>
    </source>
</evidence>
<accession>A0AAD9C1Y3</accession>
<dbReference type="SUPFAM" id="SSF52218">
    <property type="entry name" value="Flavoproteins"/>
    <property type="match status" value="1"/>
</dbReference>
<dbReference type="InterPro" id="IPR050607">
    <property type="entry name" value="NOS"/>
</dbReference>
<dbReference type="GO" id="GO:0005516">
    <property type="term" value="F:calmodulin binding"/>
    <property type="evidence" value="ECO:0007669"/>
    <property type="project" value="UniProtKB-KW"/>
</dbReference>
<evidence type="ECO:0000256" key="20">
    <source>
        <dbReference type="ARBA" id="ARBA00023018"/>
    </source>
</evidence>
<feature type="domain" description="Flavodoxin-like" evidence="27">
    <location>
        <begin position="468"/>
        <end position="639"/>
    </location>
</feature>
<dbReference type="InterPro" id="IPR029039">
    <property type="entry name" value="Flavoprotein-like_sf"/>
</dbReference>
<keyword evidence="22" id="KW-0966">Cell projection</keyword>
<comment type="caution">
    <text evidence="29">The sequence shown here is derived from an EMBL/GenBank/DDBJ whole genome shotgun (WGS) entry which is preliminary data.</text>
</comment>
<evidence type="ECO:0000256" key="2">
    <source>
        <dbReference type="ARBA" id="ARBA00001950"/>
    </source>
</evidence>
<dbReference type="SUPFAM" id="SSF52343">
    <property type="entry name" value="Ferredoxin reductase-like, C-terminal NADP-linked domain"/>
    <property type="match status" value="1"/>
</dbReference>
<dbReference type="GO" id="GO:0004517">
    <property type="term" value="F:nitric-oxide synthase activity"/>
    <property type="evidence" value="ECO:0007669"/>
    <property type="project" value="UniProtKB-EC"/>
</dbReference>
<dbReference type="EC" id="1.14.13.39" evidence="8"/>
<dbReference type="InterPro" id="IPR023173">
    <property type="entry name" value="NADPH_Cyt_P450_Rdtase_alpha"/>
</dbReference>
<gene>
    <name evidence="29" type="ORF">KUDE01_007052</name>
</gene>
<dbReference type="InterPro" id="IPR004030">
    <property type="entry name" value="NOS_N"/>
</dbReference>
<dbReference type="GO" id="GO:0006809">
    <property type="term" value="P:nitric oxide biosynthetic process"/>
    <property type="evidence" value="ECO:0007669"/>
    <property type="project" value="InterPro"/>
</dbReference>
<dbReference type="Pfam" id="PF13516">
    <property type="entry name" value="LRR_6"/>
    <property type="match status" value="4"/>
</dbReference>
<dbReference type="FunFam" id="3.40.50.80:FF:000003">
    <property type="entry name" value="Nitric oxide synthase"/>
    <property type="match status" value="1"/>
</dbReference>
<evidence type="ECO:0000256" key="16">
    <source>
        <dbReference type="ARBA" id="ARBA00022857"/>
    </source>
</evidence>
<dbReference type="FunFam" id="3.90.440.10:FF:000001">
    <property type="entry name" value="Endothelial nitric oxide synthase"/>
    <property type="match status" value="1"/>
</dbReference>
<dbReference type="InterPro" id="IPR001094">
    <property type="entry name" value="Flavdoxin-like"/>
</dbReference>
<dbReference type="PRINTS" id="PR00371">
    <property type="entry name" value="FPNCR"/>
</dbReference>
<comment type="subcellular location">
    <subcellularLocation>
        <location evidence="5">Cell membrane</location>
        <topology evidence="5">Peripheral membrane protein</topology>
    </subcellularLocation>
    <subcellularLocation>
        <location evidence="6">Cell projection</location>
    </subcellularLocation>
    <subcellularLocation>
        <location evidence="24">Postsynapse</location>
    </subcellularLocation>
</comment>
<keyword evidence="9" id="KW-1003">Cell membrane</keyword>
<keyword evidence="13" id="KW-0288">FMN</keyword>
<comment type="catalytic activity">
    <reaction evidence="25">
        <text>2 L-arginine + 3 NADPH + 4 O2 + H(+) = 2 L-citrulline + 2 nitric oxide + 3 NADP(+) + 4 H2O</text>
        <dbReference type="Rhea" id="RHEA:19897"/>
        <dbReference type="ChEBI" id="CHEBI:15377"/>
        <dbReference type="ChEBI" id="CHEBI:15378"/>
        <dbReference type="ChEBI" id="CHEBI:15379"/>
        <dbReference type="ChEBI" id="CHEBI:16480"/>
        <dbReference type="ChEBI" id="CHEBI:32682"/>
        <dbReference type="ChEBI" id="CHEBI:57743"/>
        <dbReference type="ChEBI" id="CHEBI:57783"/>
        <dbReference type="ChEBI" id="CHEBI:58349"/>
        <dbReference type="EC" id="1.14.13.39"/>
    </reaction>
    <physiologicalReaction direction="left-to-right" evidence="25">
        <dbReference type="Rhea" id="RHEA:19898"/>
    </physiologicalReaction>
</comment>
<dbReference type="Gene3D" id="3.90.340.10">
    <property type="entry name" value="Nitric Oxide Synthase, Chain A, domain 1"/>
    <property type="match status" value="1"/>
</dbReference>
<sequence length="1421" mass="160415">PPAQGRTSPTKSLQNGSPSKCPRFIKVKNWETGTLYNDTLHHSSSKMPLCNENVCMGSVMMPPVRKPDEFRTKEELLPLATDFIDQYYTSIKRLEEVTKEIEISDTYQLKDTELIYGAKHAWRNAARCVGRIQWSKLQLFDARDCTTAHGMYNYICNHIKYATNKGNLRSAITIFPQRIDGKHDYRVWNCQLIRYAGYKMPDGKIQGDPANVEFTEICTQLGWKGPKGRFDVLPLLLQANGNDPELFEIPEDLILEVPFTHPKYDWFKDLELKWYTLPAVSNMLLEIGGLEFTGCPFSGWYMGTEIGVRDFCDSSRYNILEDVADKMALDTRKTSSLWKDQACVEINIAVLYSFQLCKVTIVDHHSATESFMKHMENEYRVRGGCPGDWVWIVPPMSGSITPVFHQEMINYRLTPSFEYQLDPWNTYVWKGANGTPTKKRTIGFKKLAKAVKFSAKLMGQAMAKRVKATILFATETGKSQDYAKTLCEIFKHAFDAKVMSMDEYDVVDLEHETLVLAVTSTFGNGDPPENGEKFGAALMEMRHPTSNTEDRKSYKVRFNSVSSYSDTRKSSSDEPEPRINFESTGPLANVRAYPHFCAFAHAVDTLFEELGGERILRMGEGDELCGQEESFRTWAKKVFKAACDVFCVGDDVNIEKANDSLISNDRSWKKSKFRMTYTAEAPALTEALHSVHKKMVYGAKMLESQNLQSSKSNRSTIFVRLHTNNHDKLSYQPGDHLGIFPGNHEDLVTALIDKLEDAPPVNQIVKVEFLDERNTALGVISNWTNETRIPPCTIYQAFQYFLDITTPPSPVLLQQFAALATNDKQKKKLEVLSKGLQEYEEWKWFNDPTLVEVLEEFPSIQMPSTLLLTQLPLLQPRYYSISSSPDLHPGEIHLTVAVVSYRARDGVGPIHHGVCSSWLNSIEKGEMVPCFVRGAPSFRLPKDNQAPCILVGPGTGIAPFRSFWQQRLFDLEHNVIESCPMTLVFGCRQSEMDHIYKEETIQAKNKQAFKELYTAYSREPGKPKKYVQDVLREQLSETVYQCLREEGGHIYVCGDVTMAGDVLKTIQQIIRQQGNMTLEDAGFFISKLRDENRYHEDIFGVTLRTYEVTNRLRSESIAYIEESKKDSDDVEEVMVPGEKLATEKMQPSLLEADDLESEMLQLGELHQNKGKVSSNLVIVKPDIFPSEMAETKKKERMSQTEVDVRGPKDQRSSPCGNLLDRDKEAYDPTGYMEACEALQVVPAYNFLRNMHNSELSMMHRCLGPQGTKALAVPLVTNTSILRLNLRDNWMEGMGGAAIAEMLKENCYITEVDLSDNSLGDHGAGAIASMLKENSTLVNLNLSGNHFTDRSVEHLGPALITNSWLQHLDLSHNALGEQAGQSLGHALSENTGLRSISLAWNCIRGRGAAILANGLGVIHLEI</sequence>
<dbReference type="Pfam" id="PF02898">
    <property type="entry name" value="NO_synthase"/>
    <property type="match status" value="1"/>
</dbReference>
<dbReference type="SUPFAM" id="SSF63380">
    <property type="entry name" value="Riboflavin synthase domain-like"/>
    <property type="match status" value="1"/>
</dbReference>
<keyword evidence="20" id="KW-0770">Synapse</keyword>
<dbReference type="GO" id="GO:0046872">
    <property type="term" value="F:metal ion binding"/>
    <property type="evidence" value="ECO:0007669"/>
    <property type="project" value="UniProtKB-KW"/>
</dbReference>
<dbReference type="InterPro" id="IPR044940">
    <property type="entry name" value="NOS_dom_2"/>
</dbReference>
<dbReference type="Pfam" id="PF00175">
    <property type="entry name" value="NAD_binding_1"/>
    <property type="match status" value="1"/>
</dbReference>
<keyword evidence="14" id="KW-0479">Metal-binding</keyword>
<evidence type="ECO:0000259" key="27">
    <source>
        <dbReference type="PROSITE" id="PS50902"/>
    </source>
</evidence>
<dbReference type="InterPro" id="IPR044943">
    <property type="entry name" value="NOS_dom_1"/>
</dbReference>
<evidence type="ECO:0000256" key="15">
    <source>
        <dbReference type="ARBA" id="ARBA00022827"/>
    </source>
</evidence>
<dbReference type="InterPro" id="IPR008254">
    <property type="entry name" value="Flavodoxin/NO_synth"/>
</dbReference>
<keyword evidence="18" id="KW-0560">Oxidoreductase</keyword>
<dbReference type="SMART" id="SM00368">
    <property type="entry name" value="LRR_RI"/>
    <property type="match status" value="5"/>
</dbReference>
<keyword evidence="12" id="KW-0285">Flavoprotein</keyword>
<keyword evidence="21" id="KW-0472">Membrane</keyword>
<dbReference type="Gene3D" id="3.90.1230.10">
    <property type="entry name" value="Nitric Oxide Synthase, Chain A, domain 3"/>
    <property type="match status" value="1"/>
</dbReference>
<evidence type="ECO:0000256" key="26">
    <source>
        <dbReference type="SAM" id="MobiDB-lite"/>
    </source>
</evidence>
<dbReference type="InterPro" id="IPR036119">
    <property type="entry name" value="NOS_N_sf"/>
</dbReference>
<comment type="cofactor">
    <cofactor evidence="4">
        <name>FAD</name>
        <dbReference type="ChEBI" id="CHEBI:57692"/>
    </cofactor>
</comment>
<dbReference type="Pfam" id="PF00667">
    <property type="entry name" value="FAD_binding_1"/>
    <property type="match status" value="1"/>
</dbReference>
<keyword evidence="30" id="KW-1185">Reference proteome</keyword>
<evidence type="ECO:0000256" key="4">
    <source>
        <dbReference type="ARBA" id="ARBA00001974"/>
    </source>
</evidence>
<evidence type="ECO:0000256" key="19">
    <source>
        <dbReference type="ARBA" id="ARBA00023004"/>
    </source>
</evidence>
<dbReference type="InterPro" id="IPR044944">
    <property type="entry name" value="NOS_dom_3"/>
</dbReference>
<dbReference type="EMBL" id="JASDAP010000013">
    <property type="protein sequence ID" value="KAK1891974.1"/>
    <property type="molecule type" value="Genomic_DNA"/>
</dbReference>